<reference evidence="5 6" key="1">
    <citation type="journal article" date="2012" name="J. Bacteriol.">
        <title>Complete genome sequences of Desulfosporosinus orientis DSM765T, Desulfosporosinus youngiae DSM17734T, Desulfosporosinus meridiei DSM13257T, and Desulfosporosinus acidiphilus DSM22704T.</title>
        <authorList>
            <person name="Pester M."/>
            <person name="Brambilla E."/>
            <person name="Alazard D."/>
            <person name="Rattei T."/>
            <person name="Weinmaier T."/>
            <person name="Han J."/>
            <person name="Lucas S."/>
            <person name="Lapidus A."/>
            <person name="Cheng J.F."/>
            <person name="Goodwin L."/>
            <person name="Pitluck S."/>
            <person name="Peters L."/>
            <person name="Ovchinnikova G."/>
            <person name="Teshima H."/>
            <person name="Detter J.C."/>
            <person name="Han C.S."/>
            <person name="Tapia R."/>
            <person name="Land M.L."/>
            <person name="Hauser L."/>
            <person name="Kyrpides N.C."/>
            <person name="Ivanova N.N."/>
            <person name="Pagani I."/>
            <person name="Huntmann M."/>
            <person name="Wei C.L."/>
            <person name="Davenport K.W."/>
            <person name="Daligault H."/>
            <person name="Chain P.S."/>
            <person name="Chen A."/>
            <person name="Mavromatis K."/>
            <person name="Markowitz V."/>
            <person name="Szeto E."/>
            <person name="Mikhailova N."/>
            <person name="Pati A."/>
            <person name="Wagner M."/>
            <person name="Woyke T."/>
            <person name="Ollivier B."/>
            <person name="Klenk H.P."/>
            <person name="Spring S."/>
            <person name="Loy A."/>
        </authorList>
    </citation>
    <scope>NUCLEOTIDE SEQUENCE [LARGE SCALE GENOMIC DNA]</scope>
    <source>
        <strain evidence="6">ATCC BAA-275 / DSM 13257 / NCIMB 13706 / S10</strain>
    </source>
</reference>
<dbReference type="EMBL" id="CP003629">
    <property type="protein sequence ID" value="AFQ43855.1"/>
    <property type="molecule type" value="Genomic_DNA"/>
</dbReference>
<evidence type="ECO:0000256" key="1">
    <source>
        <dbReference type="ARBA" id="ARBA00022574"/>
    </source>
</evidence>
<dbReference type="STRING" id="768704.Desmer_1899"/>
<reference evidence="6" key="2">
    <citation type="submission" date="2012-08" db="EMBL/GenBank/DDBJ databases">
        <title>Finished genome of Desulfosporosinus meridiei DSM 13257.</title>
        <authorList>
            <person name="Huntemann M."/>
            <person name="Wei C.-L."/>
            <person name="Han J."/>
            <person name="Detter J.C."/>
            <person name="Han C."/>
            <person name="Davenport K."/>
            <person name="Daligault H."/>
            <person name="Erkkila T."/>
            <person name="Gu W."/>
            <person name="Munk A.C.C."/>
            <person name="Teshima H."/>
            <person name="Xu Y."/>
            <person name="Chain P."/>
            <person name="Tapia R."/>
            <person name="Chen A."/>
            <person name="Krypides N."/>
            <person name="Mavromatis K."/>
            <person name="Markowitz V."/>
            <person name="Szeto E."/>
            <person name="Ivanova N."/>
            <person name="Mikhailova N."/>
            <person name="Ovchinnikova G."/>
            <person name="Pagani I."/>
            <person name="Pati A."/>
            <person name="Goodwin L."/>
            <person name="Peters L."/>
            <person name="Pitluck S."/>
            <person name="Woyke T."/>
            <person name="Pester M."/>
            <person name="Spring S."/>
            <person name="Ollivier B."/>
            <person name="Rattei T."/>
            <person name="Klenk H.-P."/>
            <person name="Wagner M."/>
            <person name="Loy A."/>
        </authorList>
    </citation>
    <scope>NUCLEOTIDE SEQUENCE [LARGE SCALE GENOMIC DNA]</scope>
    <source>
        <strain evidence="6">ATCC BAA-275 / DSM 13257 / NCIMB 13706 / S10</strain>
    </source>
</reference>
<dbReference type="PROSITE" id="PS00678">
    <property type="entry name" value="WD_REPEATS_1"/>
    <property type="match status" value="4"/>
</dbReference>
<evidence type="ECO:0000313" key="5">
    <source>
        <dbReference type="EMBL" id="AFQ43855.1"/>
    </source>
</evidence>
<dbReference type="InterPro" id="IPR019775">
    <property type="entry name" value="WD40_repeat_CS"/>
</dbReference>
<dbReference type="PROSITE" id="PS50082">
    <property type="entry name" value="WD_REPEATS_2"/>
    <property type="match status" value="7"/>
</dbReference>
<dbReference type="CDD" id="cd00200">
    <property type="entry name" value="WD40"/>
    <property type="match status" value="1"/>
</dbReference>
<dbReference type="Proteomes" id="UP000005262">
    <property type="component" value="Chromosome"/>
</dbReference>
<feature type="repeat" description="WD" evidence="3">
    <location>
        <begin position="933"/>
        <end position="974"/>
    </location>
</feature>
<feature type="repeat" description="WD" evidence="3">
    <location>
        <begin position="891"/>
        <end position="932"/>
    </location>
</feature>
<dbReference type="PROSITE" id="PS50294">
    <property type="entry name" value="WD_REPEATS_REGION"/>
    <property type="match status" value="5"/>
</dbReference>
<dbReference type="InterPro" id="IPR011047">
    <property type="entry name" value="Quinoprotein_ADH-like_sf"/>
</dbReference>
<dbReference type="GO" id="GO:0004252">
    <property type="term" value="F:serine-type endopeptidase activity"/>
    <property type="evidence" value="ECO:0007669"/>
    <property type="project" value="InterPro"/>
</dbReference>
<dbReference type="KEGG" id="dmi:Desmer_1899"/>
<dbReference type="SUPFAM" id="SSF52540">
    <property type="entry name" value="P-loop containing nucleoside triphosphate hydrolases"/>
    <property type="match status" value="1"/>
</dbReference>
<dbReference type="SMART" id="SM00320">
    <property type="entry name" value="WD40"/>
    <property type="match status" value="9"/>
</dbReference>
<proteinExistence type="predicted"/>
<accession>J7IQH0</accession>
<dbReference type="SUPFAM" id="SSF50494">
    <property type="entry name" value="Trypsin-like serine proteases"/>
    <property type="match status" value="1"/>
</dbReference>
<dbReference type="InterPro" id="IPR036322">
    <property type="entry name" value="WD40_repeat_dom_sf"/>
</dbReference>
<dbReference type="SUPFAM" id="SSF50978">
    <property type="entry name" value="WD40 repeat-like"/>
    <property type="match status" value="2"/>
</dbReference>
<dbReference type="InterPro" id="IPR018114">
    <property type="entry name" value="TRYPSIN_HIS"/>
</dbReference>
<dbReference type="PROSITE" id="PS00134">
    <property type="entry name" value="TRYPSIN_HIS"/>
    <property type="match status" value="1"/>
</dbReference>
<dbReference type="InterPro" id="IPR055442">
    <property type="entry name" value="Beta-prop_EML-like_2nd"/>
</dbReference>
<feature type="repeat" description="WD" evidence="3">
    <location>
        <begin position="714"/>
        <end position="755"/>
    </location>
</feature>
<feature type="repeat" description="WD" evidence="3">
    <location>
        <begin position="806"/>
        <end position="835"/>
    </location>
</feature>
<feature type="repeat" description="WD" evidence="3">
    <location>
        <begin position="849"/>
        <end position="890"/>
    </location>
</feature>
<dbReference type="PANTHER" id="PTHR19848:SF8">
    <property type="entry name" value="F-BOX AND WD REPEAT DOMAIN CONTAINING 7"/>
    <property type="match status" value="1"/>
</dbReference>
<dbReference type="Gene3D" id="2.130.10.10">
    <property type="entry name" value="YVTN repeat-like/Quinoprotein amine dehydrogenase"/>
    <property type="match status" value="4"/>
</dbReference>
<feature type="repeat" description="WD" evidence="3">
    <location>
        <begin position="1017"/>
        <end position="1058"/>
    </location>
</feature>
<keyword evidence="1 3" id="KW-0853">WD repeat</keyword>
<dbReference type="GO" id="GO:0006508">
    <property type="term" value="P:proteolysis"/>
    <property type="evidence" value="ECO:0007669"/>
    <property type="project" value="InterPro"/>
</dbReference>
<sequence length="1415" mass="161724">MLEEQIDDLVVQIEYERRKGSGVLYQPDTKVYSYLITAAHCLYGDKLKDQEIEFSNIRVYRQKTGKMEEVAVTVLQVLPVLERDLVLLKLKYLAGIAPYAIETGRNGTRVTMFGFPKAFEGIECPYKRYKLNGLLNECPQPGVMQINTESPIETNETGAVDLISGMSGSGIFVIKEPAFLLLGILSELSSRDGAFAGLLGNSVLVLQEKLKEGELCGLRVVSGLKEKPPESGLFSISYTISDEIISSIKAVECTLTYRECAEWMERKAVSCIQILGEGGTGKTSFLLRLAAYLEEQEGKTAIYIRLNDLNDLQPDEKETFLETEIRRQNADNLLEDKSIFLLLDGFNEVKNEEKLGLSNQMKKLLIPGKVKMILASRRKIDGTVGIYGISTFTMEHLREEQIENYLKRQNIEGKQAEPFWDLLRNPMMLTVYTKTCEELNHHQDIEYFRFNEDYQTKAELMSNYLESLAAKRFNQVMGGTERQKELTQVLYVIHFVLPYLAYRMESRNEFAVGSDKVYQEIEQLLISEHTNSLYLKNWFGRRGISDVQYLNRLDTVEIIEYLKNFPTVFCQEKSWHYTHHHFRDELSAQFLISECEKGVWKNEIPQVLHHVWREEIIEFVGELLGVYRKDCAGRMEDVLHQILNLLRGKSAEEIRIPLYNILQVWKSAKGNLAGENFNGLDLKGQILEPYLNGNGGILKTDFTDTVVYPENLLPVGHKGVVCQVCYSSDGRLLATLGDEGDVCLWDASIGQLIRRMKMERHSFGSGLEFSGDCQLLAAASFENTVVWEVESGERKYCFEGHNGYIVSHIAFHPSGMELASGGQDGRICVWDIRTGIQCLCLENRDQEYMEYHGRNEMSFCYSPDGTYLAAGFENGTMQVWEAQTGREVYNIKAHQGEIRDIKFSPDGKYLGTASRDKTAAIWDAGTGSRVSKLKEHSRDLFELDFSPDSSKVATAAMDNSACIYDVKTGKCLNYLTGHHDFVQRVRFHPGGEYLATAACDGTSIIWETDTGRIRHMLKKHRDIVSSISFSSDGRYLATSSVDENVYIWNTASGKILYSLKNNGKRIGEFWMASETKLFTMDYPENNARIWDVCSGKILWEKENTDDRSNFHPKGTQFLDWVEYKRFEVWDIRKNTLLWEKSSEDGIKKLLYSPNGEHVICVLKDGTTEIFDSKDGSARAVLSEKIDHVTFRSDGAYLVGETKNEIFIWDCEYWELVAAYQKSEERFSSPRFVYDDHFLAVDEWNYGIYFLDLESDRVVRAKSKEREQILSQKEDFFVTISEQNDLKTWNYETGEVKQSIKLPSGEIKKLTCHLQCGLAAALFRNGEIVIVHIPSEQILAQISAIDENIWNLKFSLDGTKLFVTSGPILYGLEWKTKQWKTVIDQRYEERLKGCNLQNARFDEALALTDIALLKRY</sequence>
<dbReference type="InterPro" id="IPR015943">
    <property type="entry name" value="WD40/YVTN_repeat-like_dom_sf"/>
</dbReference>
<feature type="repeat" description="WD" evidence="3">
    <location>
        <begin position="975"/>
        <end position="1016"/>
    </location>
</feature>
<organism evidence="5 6">
    <name type="scientific">Desulfosporosinus meridiei (strain ATCC BAA-275 / DSM 13257 / KCTC 12902 / NCIMB 13706 / S10)</name>
    <dbReference type="NCBI Taxonomy" id="768704"/>
    <lineage>
        <taxon>Bacteria</taxon>
        <taxon>Bacillati</taxon>
        <taxon>Bacillota</taxon>
        <taxon>Clostridia</taxon>
        <taxon>Eubacteriales</taxon>
        <taxon>Desulfitobacteriaceae</taxon>
        <taxon>Desulfosporosinus</taxon>
    </lineage>
</organism>
<evidence type="ECO:0000256" key="2">
    <source>
        <dbReference type="ARBA" id="ARBA00022737"/>
    </source>
</evidence>
<feature type="domain" description="EML-like second beta-propeller" evidence="4">
    <location>
        <begin position="809"/>
        <end position="972"/>
    </location>
</feature>
<keyword evidence="6" id="KW-1185">Reference proteome</keyword>
<keyword evidence="2" id="KW-0677">Repeat</keyword>
<dbReference type="Pfam" id="PF00400">
    <property type="entry name" value="WD40"/>
    <property type="match status" value="2"/>
</dbReference>
<dbReference type="SUPFAM" id="SSF50998">
    <property type="entry name" value="Quinoprotein alcohol dehydrogenase-like"/>
    <property type="match status" value="1"/>
</dbReference>
<dbReference type="InterPro" id="IPR001680">
    <property type="entry name" value="WD40_rpt"/>
</dbReference>
<dbReference type="eggNOG" id="COG2319">
    <property type="taxonomic scope" value="Bacteria"/>
</dbReference>
<evidence type="ECO:0000259" key="4">
    <source>
        <dbReference type="Pfam" id="PF23414"/>
    </source>
</evidence>
<gene>
    <name evidence="5" type="ordered locus">Desmer_1899</name>
</gene>
<dbReference type="HOGENOM" id="CLU_253404_0_0_9"/>
<evidence type="ECO:0000313" key="6">
    <source>
        <dbReference type="Proteomes" id="UP000005262"/>
    </source>
</evidence>
<dbReference type="InterPro" id="IPR009003">
    <property type="entry name" value="Peptidase_S1_PA"/>
</dbReference>
<dbReference type="PANTHER" id="PTHR19848">
    <property type="entry name" value="WD40 REPEAT PROTEIN"/>
    <property type="match status" value="1"/>
</dbReference>
<name>J7IQH0_DESMD</name>
<evidence type="ECO:0000256" key="3">
    <source>
        <dbReference type="PROSITE-ProRule" id="PRU00221"/>
    </source>
</evidence>
<dbReference type="Pfam" id="PF23414">
    <property type="entry name" value="Beta-prop_EML_2"/>
    <property type="match status" value="1"/>
</dbReference>
<protein>
    <submittedName>
        <fullName evidence="5">WD40 repeat-containing protein</fullName>
    </submittedName>
</protein>
<dbReference type="RefSeq" id="WP_014902770.1">
    <property type="nucleotide sequence ID" value="NC_018515.1"/>
</dbReference>
<dbReference type="InterPro" id="IPR027417">
    <property type="entry name" value="P-loop_NTPase"/>
</dbReference>
<dbReference type="Gene3D" id="3.40.50.300">
    <property type="entry name" value="P-loop containing nucleotide triphosphate hydrolases"/>
    <property type="match status" value="1"/>
</dbReference>
<dbReference type="OrthoDB" id="9788659at2"/>